<dbReference type="OrthoDB" id="4968544at2759"/>
<reference evidence="1 2" key="1">
    <citation type="journal article" date="2012" name="PLoS Pathog.">
        <title>Diverse lifestyles and strategies of plant pathogenesis encoded in the genomes of eighteen Dothideomycetes fungi.</title>
        <authorList>
            <person name="Ohm R.A."/>
            <person name="Feau N."/>
            <person name="Henrissat B."/>
            <person name="Schoch C.L."/>
            <person name="Horwitz B.A."/>
            <person name="Barry K.W."/>
            <person name="Condon B.J."/>
            <person name="Copeland A.C."/>
            <person name="Dhillon B."/>
            <person name="Glaser F."/>
            <person name="Hesse C.N."/>
            <person name="Kosti I."/>
            <person name="LaButti K."/>
            <person name="Lindquist E.A."/>
            <person name="Lucas S."/>
            <person name="Salamov A.A."/>
            <person name="Bradshaw R.E."/>
            <person name="Ciuffetti L."/>
            <person name="Hamelin R.C."/>
            <person name="Kema G.H.J."/>
            <person name="Lawrence C."/>
            <person name="Scott J.A."/>
            <person name="Spatafora J.W."/>
            <person name="Turgeon B.G."/>
            <person name="de Wit P.J.G.M."/>
            <person name="Zhong S."/>
            <person name="Goodwin S.B."/>
            <person name="Grigoriev I.V."/>
        </authorList>
    </citation>
    <scope>NUCLEOTIDE SEQUENCE [LARGE SCALE GENOMIC DNA]</scope>
    <source>
        <strain evidence="2">28A</strain>
    </source>
</reference>
<gene>
    <name evidence="1" type="ORF">SETTUDRAFT_169490</name>
</gene>
<dbReference type="AlphaFoldDB" id="R0IM65"/>
<dbReference type="GeneID" id="19400923"/>
<dbReference type="EMBL" id="KB908626">
    <property type="protein sequence ID" value="EOA85906.1"/>
    <property type="molecule type" value="Genomic_DNA"/>
</dbReference>
<reference evidence="1 2" key="2">
    <citation type="journal article" date="2013" name="PLoS Genet.">
        <title>Comparative genome structure, secondary metabolite, and effector coding capacity across Cochliobolus pathogens.</title>
        <authorList>
            <person name="Condon B.J."/>
            <person name="Leng Y."/>
            <person name="Wu D."/>
            <person name="Bushley K.E."/>
            <person name="Ohm R.A."/>
            <person name="Otillar R."/>
            <person name="Martin J."/>
            <person name="Schackwitz W."/>
            <person name="Grimwood J."/>
            <person name="MohdZainudin N."/>
            <person name="Xue C."/>
            <person name="Wang R."/>
            <person name="Manning V.A."/>
            <person name="Dhillon B."/>
            <person name="Tu Z.J."/>
            <person name="Steffenson B.J."/>
            <person name="Salamov A."/>
            <person name="Sun H."/>
            <person name="Lowry S."/>
            <person name="LaButti K."/>
            <person name="Han J."/>
            <person name="Copeland A."/>
            <person name="Lindquist E."/>
            <person name="Barry K."/>
            <person name="Schmutz J."/>
            <person name="Baker S.E."/>
            <person name="Ciuffetti L.M."/>
            <person name="Grigoriev I.V."/>
            <person name="Zhong S."/>
            <person name="Turgeon B.G."/>
        </authorList>
    </citation>
    <scope>NUCLEOTIDE SEQUENCE [LARGE SCALE GENOMIC DNA]</scope>
    <source>
        <strain evidence="2">28A</strain>
    </source>
</reference>
<sequence length="251" mass="27957">MSNQIVLERDGKHLLMQKLVPPDTTTPAIDDLLSFSSPFNQAFGSNVLLLVPTENQFKTKVLENIIEQDLQGATLITRQLKVDTGIEQPYDEKFEDCVIKRLKGAFAFLECNPDFLGENSIGRVEIGVIENYIRLSDGDSSAVDFGSIIIHNATIGKTRCSVSRGVTVQMEYVKEARERGFVDPEEKGGICTVGNVLKNHFDQVARHKFGGDYDISKDWHLAVSGESRYALLEEAARKVYATAIQECIRKA</sequence>
<keyword evidence="2" id="KW-1185">Reference proteome</keyword>
<evidence type="ECO:0000313" key="2">
    <source>
        <dbReference type="Proteomes" id="UP000016935"/>
    </source>
</evidence>
<dbReference type="Proteomes" id="UP000016935">
    <property type="component" value="Unassembled WGS sequence"/>
</dbReference>
<dbReference type="HOGENOM" id="CLU_1107689_0_0_1"/>
<proteinExistence type="predicted"/>
<accession>R0IM65</accession>
<dbReference type="eggNOG" id="ENOG502RMXS">
    <property type="taxonomic scope" value="Eukaryota"/>
</dbReference>
<name>R0IM65_EXST2</name>
<evidence type="ECO:0000313" key="1">
    <source>
        <dbReference type="EMBL" id="EOA85906.1"/>
    </source>
</evidence>
<organism evidence="1 2">
    <name type="scientific">Exserohilum turcicum (strain 28A)</name>
    <name type="common">Northern leaf blight fungus</name>
    <name type="synonym">Setosphaeria turcica</name>
    <dbReference type="NCBI Taxonomy" id="671987"/>
    <lineage>
        <taxon>Eukaryota</taxon>
        <taxon>Fungi</taxon>
        <taxon>Dikarya</taxon>
        <taxon>Ascomycota</taxon>
        <taxon>Pezizomycotina</taxon>
        <taxon>Dothideomycetes</taxon>
        <taxon>Pleosporomycetidae</taxon>
        <taxon>Pleosporales</taxon>
        <taxon>Pleosporineae</taxon>
        <taxon>Pleosporaceae</taxon>
        <taxon>Exserohilum</taxon>
    </lineage>
</organism>
<dbReference type="RefSeq" id="XP_008026475.1">
    <property type="nucleotide sequence ID" value="XM_008028284.1"/>
</dbReference>
<protein>
    <submittedName>
        <fullName evidence="1">Uncharacterized protein</fullName>
    </submittedName>
</protein>